<evidence type="ECO:0000313" key="5">
    <source>
        <dbReference type="Proteomes" id="UP000261620"/>
    </source>
</evidence>
<dbReference type="PANTHER" id="PTHR13817">
    <property type="entry name" value="TITIN"/>
    <property type="match status" value="1"/>
</dbReference>
<keyword evidence="2" id="KW-1133">Transmembrane helix</keyword>
<sequence length="137" mass="14673">MSACFQGLNLTSFINSMFLLTFNNVACLLITPVAISHGGKYSCQAENEAGRQKCEATLTVQGQVTSFLKILILASMSSPAHTHPVCIPEPARVVEPAASISVTAGDSATLECTISGSPDLKVKCNTQRLVEMMWAYF</sequence>
<organism evidence="4 5">
    <name type="scientific">Mola mola</name>
    <name type="common">Ocean sunfish</name>
    <name type="synonym">Tetraodon mola</name>
    <dbReference type="NCBI Taxonomy" id="94237"/>
    <lineage>
        <taxon>Eukaryota</taxon>
        <taxon>Metazoa</taxon>
        <taxon>Chordata</taxon>
        <taxon>Craniata</taxon>
        <taxon>Vertebrata</taxon>
        <taxon>Euteleostomi</taxon>
        <taxon>Actinopterygii</taxon>
        <taxon>Neopterygii</taxon>
        <taxon>Teleostei</taxon>
        <taxon>Neoteleostei</taxon>
        <taxon>Acanthomorphata</taxon>
        <taxon>Eupercaria</taxon>
        <taxon>Tetraodontiformes</taxon>
        <taxon>Molidae</taxon>
        <taxon>Mola</taxon>
    </lineage>
</organism>
<dbReference type="InterPro" id="IPR013783">
    <property type="entry name" value="Ig-like_fold"/>
</dbReference>
<feature type="domain" description="Ig-like" evidence="3">
    <location>
        <begin position="90"/>
        <end position="137"/>
    </location>
</feature>
<dbReference type="SUPFAM" id="SSF48726">
    <property type="entry name" value="Immunoglobulin"/>
    <property type="match status" value="2"/>
</dbReference>
<evidence type="ECO:0000256" key="2">
    <source>
        <dbReference type="SAM" id="Phobius"/>
    </source>
</evidence>
<dbReference type="InterPro" id="IPR050964">
    <property type="entry name" value="Striated_Muscle_Regulatory"/>
</dbReference>
<keyword evidence="2" id="KW-0472">Membrane</keyword>
<keyword evidence="1" id="KW-0677">Repeat</keyword>
<proteinExistence type="predicted"/>
<keyword evidence="2" id="KW-0812">Transmembrane</keyword>
<dbReference type="Gene3D" id="2.60.40.10">
    <property type="entry name" value="Immunoglobulins"/>
    <property type="match status" value="1"/>
</dbReference>
<evidence type="ECO:0000259" key="3">
    <source>
        <dbReference type="PROSITE" id="PS50835"/>
    </source>
</evidence>
<reference evidence="4" key="1">
    <citation type="submission" date="2025-08" db="UniProtKB">
        <authorList>
            <consortium name="Ensembl"/>
        </authorList>
    </citation>
    <scope>IDENTIFICATION</scope>
</reference>
<evidence type="ECO:0000256" key="1">
    <source>
        <dbReference type="ARBA" id="ARBA00022737"/>
    </source>
</evidence>
<dbReference type="InterPro" id="IPR036179">
    <property type="entry name" value="Ig-like_dom_sf"/>
</dbReference>
<protein>
    <recommendedName>
        <fullName evidence="3">Ig-like domain-containing protein</fullName>
    </recommendedName>
</protein>
<dbReference type="Ensembl" id="ENSMMOT00000025632.1">
    <property type="protein sequence ID" value="ENSMMOP00000025210.1"/>
    <property type="gene ID" value="ENSMMOG00000019149.1"/>
</dbReference>
<dbReference type="InterPro" id="IPR007110">
    <property type="entry name" value="Ig-like_dom"/>
</dbReference>
<evidence type="ECO:0000313" key="4">
    <source>
        <dbReference type="Ensembl" id="ENSMMOP00000025210.1"/>
    </source>
</evidence>
<reference evidence="4" key="2">
    <citation type="submission" date="2025-09" db="UniProtKB">
        <authorList>
            <consortium name="Ensembl"/>
        </authorList>
    </citation>
    <scope>IDENTIFICATION</scope>
</reference>
<dbReference type="AlphaFoldDB" id="A0A3Q3XA73"/>
<dbReference type="Pfam" id="PF07679">
    <property type="entry name" value="I-set"/>
    <property type="match status" value="1"/>
</dbReference>
<feature type="transmembrane region" description="Helical" evidence="2">
    <location>
        <begin position="12"/>
        <end position="35"/>
    </location>
</feature>
<dbReference type="PANTHER" id="PTHR13817:SF73">
    <property type="entry name" value="FIBRONECTIN TYPE-III DOMAIN-CONTAINING PROTEIN"/>
    <property type="match status" value="1"/>
</dbReference>
<name>A0A3Q3XA73_MOLML</name>
<dbReference type="InterPro" id="IPR013098">
    <property type="entry name" value="Ig_I-set"/>
</dbReference>
<dbReference type="PROSITE" id="PS50835">
    <property type="entry name" value="IG_LIKE"/>
    <property type="match status" value="1"/>
</dbReference>
<keyword evidence="5" id="KW-1185">Reference proteome</keyword>
<accession>A0A3Q3XA73</accession>
<dbReference type="Proteomes" id="UP000261620">
    <property type="component" value="Unplaced"/>
</dbReference>